<proteinExistence type="predicted"/>
<reference evidence="1" key="1">
    <citation type="journal article" date="2013" name="Genetics">
        <title>The draft genome and transcriptome of Panagrellus redivivus are shaped by the harsh demands of a free-living lifestyle.</title>
        <authorList>
            <person name="Srinivasan J."/>
            <person name="Dillman A.R."/>
            <person name="Macchietto M.G."/>
            <person name="Heikkinen L."/>
            <person name="Lakso M."/>
            <person name="Fracchia K.M."/>
            <person name="Antoshechkin I."/>
            <person name="Mortazavi A."/>
            <person name="Wong G."/>
            <person name="Sternberg P.W."/>
        </authorList>
    </citation>
    <scope>NUCLEOTIDE SEQUENCE [LARGE SCALE GENOMIC DNA]</scope>
    <source>
        <strain evidence="1">MT8872</strain>
    </source>
</reference>
<protein>
    <submittedName>
        <fullName evidence="2">Dimer_Tnp_hAT domain-containing protein</fullName>
    </submittedName>
</protein>
<evidence type="ECO:0000313" key="2">
    <source>
        <dbReference type="WBParaSite" id="Pan_g1280.t1"/>
    </source>
</evidence>
<accession>A0A7E4UU63</accession>
<dbReference type="SUPFAM" id="SSF53098">
    <property type="entry name" value="Ribonuclease H-like"/>
    <property type="match status" value="1"/>
</dbReference>
<keyword evidence="1" id="KW-1185">Reference proteome</keyword>
<organism evidence="1 2">
    <name type="scientific">Panagrellus redivivus</name>
    <name type="common">Microworm</name>
    <dbReference type="NCBI Taxonomy" id="6233"/>
    <lineage>
        <taxon>Eukaryota</taxon>
        <taxon>Metazoa</taxon>
        <taxon>Ecdysozoa</taxon>
        <taxon>Nematoda</taxon>
        <taxon>Chromadorea</taxon>
        <taxon>Rhabditida</taxon>
        <taxon>Tylenchina</taxon>
        <taxon>Panagrolaimomorpha</taxon>
        <taxon>Panagrolaimoidea</taxon>
        <taxon>Panagrolaimidae</taxon>
        <taxon>Panagrellus</taxon>
    </lineage>
</organism>
<reference evidence="2" key="2">
    <citation type="submission" date="2020-10" db="UniProtKB">
        <authorList>
            <consortium name="WormBaseParasite"/>
        </authorList>
    </citation>
    <scope>IDENTIFICATION</scope>
</reference>
<name>A0A7E4UU63_PANRE</name>
<dbReference type="AlphaFoldDB" id="A0A7E4UU63"/>
<dbReference type="InterPro" id="IPR012337">
    <property type="entry name" value="RNaseH-like_sf"/>
</dbReference>
<dbReference type="WBParaSite" id="Pan_g1280.t1">
    <property type="protein sequence ID" value="Pan_g1280.t1"/>
    <property type="gene ID" value="Pan_g1280"/>
</dbReference>
<evidence type="ECO:0000313" key="1">
    <source>
        <dbReference type="Proteomes" id="UP000492821"/>
    </source>
</evidence>
<dbReference type="Proteomes" id="UP000492821">
    <property type="component" value="Unassembled WGS sequence"/>
</dbReference>
<sequence>MSKSKANMNVIPNVVRDMTRAHFANLFDDVRGICLSCDKQMCSKLDTIKKHYVRKHADVMRRVHGVDPELDCHVDPMNFGGFGAFAIENSDEKSDSSPPPPAKRAKTCNLTSQVNQIAEHSKAVLEAASISRSSTPSMAISTDVPIKIEQATYVENLQQQIEAVIKEKDLTVNEHVLALFASSNTPLDLVENRHFTALCNSIPNYIAPTITALNESISNLAASGPEFLRREVFAQHKPFSVVCGLNEHTSGYNLSINVHYYDSETAQVHNKLLDIIHHQEKPLTSSIMDTVICNLSAHGADLKYFVKLVFDGGANLAVPFLPSNSIDCRDITETATQTTTTHIPPAMIDEYANFLTHRANGGTIRYPRFYTCAANRLQAALEGVLEMNRATNELKETVFAFLITVARTPAIQTEIYNRTGKRIIFPCRTNWTVYNQAFGRIVELEDAIIDTCEAHGYEFLHHNEMDLLKEIVRIVLPVNEFITALENTPSGGISLLLGGLNGLLQLYEHMLAQSKLKVIKGLLISLNSGIRTRFEDVFASQVADSAVGDPMYAAACLLNPLVSRDFPSTSDSVKVNAIVRAFNLYCKPQPKAIETDSTISRKSIYGFSSPSFATNNANDTIRPNPIVAEAEAFIRARASDFGEIDAWKSWAGTYPRISKLAQLLFVIPGTSSSANTVLSYCAFMANGSNSDADLARKRVIVSYNSFQ</sequence>